<feature type="compositionally biased region" description="Basic and acidic residues" evidence="1">
    <location>
        <begin position="459"/>
        <end position="472"/>
    </location>
</feature>
<dbReference type="Gene3D" id="1.10.510.10">
    <property type="entry name" value="Transferase(Phosphotransferase) domain 1"/>
    <property type="match status" value="1"/>
</dbReference>
<accession>K9EHX1</accession>
<sequence>MEKHGAQGTVLAGRYRLTEPYPDQLDIPGTQQWFGVDQVLSTAVRILLLDPALPTLPAALDAARRSALIEDAHVIRTLSVGENFVVSEVPLGVSLAHFSADEGLDPALAKSVVGELAAILSQTSTKGMRHLRLRPSRVRVGDSGEVYIDGLGVDAELAGLGTDSLSLADADNAEAYGLARFLAALIEGEEVDQHGIDALAEDESLPADVREVLRRAGSPVGILSPGEVLRLLAPWDEIDPESLPDRTSGPAPFPADYEPGGAVAGGAVAGGPSASASGGKLASGLADSAAGQAGVTEGEAGQAEASDADAEASGPGSAAEAHDPTGEAGASAAEASTAVGTTDAAIDAELRITEPAAVNLRPQWGAPAELSEVAAAEAAEEAAAAGLSSSAGAGGGTGGTTTGKASGKADRKANSAASDKAGRNTSSKKGHAPAGSSAASAAAATKSGTKAATDPATSPERRERPRVIDRDGAGKTTWAAQIFNTSKLVVGGAVVLVVLALWFAIHQLTSPTTPVKTVAPTISAAPAEPSRAARPGGEATQEPSAQATPTAAPTIASYTLVNPDPSNRPGQDSPEALPNAFDGNPETVWSTYEYLRNPNFGLLKDGMGIEIKLESEAVVHNVHLNVHGQGGNVQWRTTTAADPAGGTLVAEGPMSPQTVLTSADGVKTDTIMLWFTQLPTNDAGKFKIDLAEVTID</sequence>
<feature type="region of interest" description="Disordered" evidence="1">
    <location>
        <begin position="290"/>
        <end position="338"/>
    </location>
</feature>
<dbReference type="AlphaFoldDB" id="K9EHX1"/>
<feature type="compositionally biased region" description="Low complexity" evidence="1">
    <location>
        <begin position="290"/>
        <end position="319"/>
    </location>
</feature>
<dbReference type="eggNOG" id="COG0515">
    <property type="taxonomic scope" value="Bacteria"/>
</dbReference>
<keyword evidence="3" id="KW-1185">Reference proteome</keyword>
<protein>
    <submittedName>
        <fullName evidence="2">Uncharacterized protein</fullName>
    </submittedName>
</protein>
<feature type="compositionally biased region" description="Gly residues" evidence="1">
    <location>
        <begin position="392"/>
        <end position="401"/>
    </location>
</feature>
<feature type="compositionally biased region" description="Low complexity" evidence="1">
    <location>
        <begin position="326"/>
        <end position="338"/>
    </location>
</feature>
<comment type="caution">
    <text evidence="2">The sequence shown here is derived from an EMBL/GenBank/DDBJ whole genome shotgun (WGS) entry which is preliminary data.</text>
</comment>
<name>K9EHX1_9ACTO</name>
<dbReference type="RefSeq" id="WP_007000997.1">
    <property type="nucleotide sequence ID" value="NZ_JH992955.1"/>
</dbReference>
<feature type="compositionally biased region" description="Low complexity" evidence="1">
    <location>
        <begin position="525"/>
        <end position="559"/>
    </location>
</feature>
<dbReference type="HOGENOM" id="CLU_337305_0_0_11"/>
<proteinExistence type="predicted"/>
<gene>
    <name evidence="2" type="ORF">HMPREF9233_00791</name>
</gene>
<dbReference type="PATRIC" id="fig|883066.3.peg.819"/>
<feature type="region of interest" description="Disordered" evidence="1">
    <location>
        <begin position="525"/>
        <end position="582"/>
    </location>
</feature>
<evidence type="ECO:0000256" key="1">
    <source>
        <dbReference type="SAM" id="MobiDB-lite"/>
    </source>
</evidence>
<dbReference type="STRING" id="202789.GCA_001457435_01335"/>
<dbReference type="Proteomes" id="UP000009888">
    <property type="component" value="Unassembled WGS sequence"/>
</dbReference>
<feature type="region of interest" description="Disordered" evidence="1">
    <location>
        <begin position="386"/>
        <end position="472"/>
    </location>
</feature>
<organism evidence="2 3">
    <name type="scientific">Actinobaculum massiliense ACS-171-V-Col2</name>
    <dbReference type="NCBI Taxonomy" id="883066"/>
    <lineage>
        <taxon>Bacteria</taxon>
        <taxon>Bacillati</taxon>
        <taxon>Actinomycetota</taxon>
        <taxon>Actinomycetes</taxon>
        <taxon>Actinomycetales</taxon>
        <taxon>Actinomycetaceae</taxon>
        <taxon>Actinobaculum</taxon>
    </lineage>
</organism>
<reference evidence="2 3" key="1">
    <citation type="submission" date="2012-09" db="EMBL/GenBank/DDBJ databases">
        <title>The Genome Sequence of Actinobaculum massiliae ACS-171-V-COL2.</title>
        <authorList>
            <consortium name="The Broad Institute Genome Sequencing Platform"/>
            <person name="Earl A."/>
            <person name="Ward D."/>
            <person name="Feldgarden M."/>
            <person name="Gevers D."/>
            <person name="Saerens B."/>
            <person name="Vaneechoutte M."/>
            <person name="Walker B."/>
            <person name="Young S.K."/>
            <person name="Zeng Q."/>
            <person name="Gargeya S."/>
            <person name="Fitzgerald M."/>
            <person name="Haas B."/>
            <person name="Abouelleil A."/>
            <person name="Alvarado L."/>
            <person name="Arachchi H.M."/>
            <person name="Berlin A."/>
            <person name="Chapman S.B."/>
            <person name="Goldberg J."/>
            <person name="Griggs A."/>
            <person name="Gujja S."/>
            <person name="Hansen M."/>
            <person name="Howarth C."/>
            <person name="Imamovic A."/>
            <person name="Larimer J."/>
            <person name="McCowen C."/>
            <person name="Montmayeur A."/>
            <person name="Murphy C."/>
            <person name="Neiman D."/>
            <person name="Pearson M."/>
            <person name="Priest M."/>
            <person name="Roberts A."/>
            <person name="Saif S."/>
            <person name="Shea T."/>
            <person name="Sisk P."/>
            <person name="Sykes S."/>
            <person name="Wortman J."/>
            <person name="Nusbaum C."/>
            <person name="Birren B."/>
        </authorList>
    </citation>
    <scope>NUCLEOTIDE SEQUENCE [LARGE SCALE GENOMIC DNA]</scope>
    <source>
        <strain evidence="3">ACS-171-V-Col2</strain>
    </source>
</reference>
<evidence type="ECO:0000313" key="2">
    <source>
        <dbReference type="EMBL" id="EKU95426.1"/>
    </source>
</evidence>
<feature type="compositionally biased region" description="Low complexity" evidence="1">
    <location>
        <begin position="432"/>
        <end position="453"/>
    </location>
</feature>
<dbReference type="EMBL" id="AGWL01000003">
    <property type="protein sequence ID" value="EKU95426.1"/>
    <property type="molecule type" value="Genomic_DNA"/>
</dbReference>
<evidence type="ECO:0000313" key="3">
    <source>
        <dbReference type="Proteomes" id="UP000009888"/>
    </source>
</evidence>